<feature type="transmembrane region" description="Helical" evidence="2">
    <location>
        <begin position="12"/>
        <end position="29"/>
    </location>
</feature>
<evidence type="ECO:0000259" key="3">
    <source>
        <dbReference type="SMART" id="SM00460"/>
    </source>
</evidence>
<dbReference type="Gene3D" id="3.10.620.30">
    <property type="match status" value="1"/>
</dbReference>
<reference evidence="5" key="1">
    <citation type="journal article" date="2019" name="Int. J. Syst. Evol. Microbiol.">
        <title>The Global Catalogue of Microorganisms (GCM) 10K type strain sequencing project: providing services to taxonomists for standard genome sequencing and annotation.</title>
        <authorList>
            <consortium name="The Broad Institute Genomics Platform"/>
            <consortium name="The Broad Institute Genome Sequencing Center for Infectious Disease"/>
            <person name="Wu L."/>
            <person name="Ma J."/>
        </authorList>
    </citation>
    <scope>NUCLEOTIDE SEQUENCE [LARGE SCALE GENOMIC DNA]</scope>
    <source>
        <strain evidence="5">JCM 17759</strain>
    </source>
</reference>
<feature type="transmembrane region" description="Helical" evidence="2">
    <location>
        <begin position="183"/>
        <end position="202"/>
    </location>
</feature>
<evidence type="ECO:0000256" key="2">
    <source>
        <dbReference type="SAM" id="Phobius"/>
    </source>
</evidence>
<feature type="domain" description="Transglutaminase-like" evidence="3">
    <location>
        <begin position="564"/>
        <end position="637"/>
    </location>
</feature>
<keyword evidence="2" id="KW-1133">Transmembrane helix</keyword>
<feature type="transmembrane region" description="Helical" evidence="2">
    <location>
        <begin position="70"/>
        <end position="91"/>
    </location>
</feature>
<dbReference type="PANTHER" id="PTHR42736">
    <property type="entry name" value="PROTEIN-GLUTAMINE GAMMA-GLUTAMYLTRANSFERASE"/>
    <property type="match status" value="1"/>
</dbReference>
<dbReference type="RefSeq" id="WP_345321579.1">
    <property type="nucleotide sequence ID" value="NZ_BAABGA010000024.1"/>
</dbReference>
<feature type="transmembrane region" description="Helical" evidence="2">
    <location>
        <begin position="35"/>
        <end position="58"/>
    </location>
</feature>
<dbReference type="InterPro" id="IPR002931">
    <property type="entry name" value="Transglutaminase-like"/>
</dbReference>
<name>A0ABP8MLN1_9BACT</name>
<feature type="transmembrane region" description="Helical" evidence="2">
    <location>
        <begin position="97"/>
        <end position="117"/>
    </location>
</feature>
<keyword evidence="2" id="KW-0812">Transmembrane</keyword>
<protein>
    <submittedName>
        <fullName evidence="4">Transglutaminase-like domain-containing protein</fullName>
    </submittedName>
</protein>
<dbReference type="InterPro" id="IPR052901">
    <property type="entry name" value="Bact_TGase-like"/>
</dbReference>
<feature type="region of interest" description="Disordered" evidence="1">
    <location>
        <begin position="472"/>
        <end position="515"/>
    </location>
</feature>
<feature type="transmembrane region" description="Helical" evidence="2">
    <location>
        <begin position="146"/>
        <end position="163"/>
    </location>
</feature>
<gene>
    <name evidence="4" type="ORF">GCM10023156_19780</name>
</gene>
<feature type="transmembrane region" description="Helical" evidence="2">
    <location>
        <begin position="124"/>
        <end position="140"/>
    </location>
</feature>
<dbReference type="SUPFAM" id="SSF54001">
    <property type="entry name" value="Cysteine proteinases"/>
    <property type="match status" value="1"/>
</dbReference>
<accession>A0ABP8MLN1</accession>
<evidence type="ECO:0000313" key="4">
    <source>
        <dbReference type="EMBL" id="GAA4451596.1"/>
    </source>
</evidence>
<evidence type="ECO:0000256" key="1">
    <source>
        <dbReference type="SAM" id="MobiDB-lite"/>
    </source>
</evidence>
<organism evidence="4 5">
    <name type="scientific">Novipirellula rosea</name>
    <dbReference type="NCBI Taxonomy" id="1031540"/>
    <lineage>
        <taxon>Bacteria</taxon>
        <taxon>Pseudomonadati</taxon>
        <taxon>Planctomycetota</taxon>
        <taxon>Planctomycetia</taxon>
        <taxon>Pirellulales</taxon>
        <taxon>Pirellulaceae</taxon>
        <taxon>Novipirellula</taxon>
    </lineage>
</organism>
<feature type="compositionally biased region" description="Low complexity" evidence="1">
    <location>
        <begin position="495"/>
        <end position="507"/>
    </location>
</feature>
<dbReference type="PANTHER" id="PTHR42736:SF1">
    <property type="entry name" value="PROTEIN-GLUTAMINE GAMMA-GLUTAMYLTRANSFERASE"/>
    <property type="match status" value="1"/>
</dbReference>
<comment type="caution">
    <text evidence="4">The sequence shown here is derived from an EMBL/GenBank/DDBJ whole genome shotgun (WGS) entry which is preliminary data.</text>
</comment>
<dbReference type="Pfam" id="PF01841">
    <property type="entry name" value="Transglut_core"/>
    <property type="match status" value="1"/>
</dbReference>
<evidence type="ECO:0000313" key="5">
    <source>
        <dbReference type="Proteomes" id="UP001500840"/>
    </source>
</evidence>
<feature type="transmembrane region" description="Helical" evidence="2">
    <location>
        <begin position="663"/>
        <end position="696"/>
    </location>
</feature>
<dbReference type="SMART" id="SM00460">
    <property type="entry name" value="TGc"/>
    <property type="match status" value="1"/>
</dbReference>
<keyword evidence="2" id="KW-0472">Membrane</keyword>
<sequence>MPTLPLERKTVEAVALAVLSVAAVASLRFPVESKILLIAELSVMAATVVGQAASLFTRIQMTGCQPVPRIVGWVLTRSTTVATPIVFAIIARVTGSPIAFEMTALATLGAVSLALSTSDKRSRAMSLVASGFLTLFAVAISDSPHAVWIAIAWMTICVWHLVANHWERLELCRVENVRRESGIRPVSVFAAMAICIAVGLLTRDRLGESNRLTFGFMPTSGGSQWSDPAARSGVGSGDAAIAAKDHAESFGAVESDLFLESTESTLFDMFSDTIGEPKKKTKWERRQGMTADRVLEAHEKTAKSEKGGSSFSTDRMPAKKHLHLDDAADRAVIQWAGPTGVRLAMNRYDTFDGVDWSNEAKHRNENLTRREIAGAAWFCDPAAEPLVKSTTEVNLLKVLRLDSVRLPTPMMTSALHIKDVDRQDFFAIDDDGSFFMPGREKVPQLTVVNVASTKVMEDELWDGLTLLARSGTGERSDGTANVDLNPNVELPPGEPSSTAAASDSPASGRVKQEAPKRLTSLVTQWTAGRDHPYEKLQAIVAKLREDFTFDRSVENNSSVPVEGFLRSGRGGDHLFATTAALMAREIGLQSRLVTGFYVRPSAIDLAAGHTNVLPEDVHVWVEIRLNDGRWFEVEPTPGYQEPIYTPSTWLVAKQFAMARWPHMMSLLAVAGLLFATRLFWIEIGLSALYPVGVIVWPRGRISLAMRVLQTRAKYAGCPRVAGQPQRDWLLAITSTHDQLRETARRFCDAADQATFAGGENRFHEHTVSRELMMKLKIQVLRQLTTEATA</sequence>
<dbReference type="Proteomes" id="UP001500840">
    <property type="component" value="Unassembled WGS sequence"/>
</dbReference>
<keyword evidence="5" id="KW-1185">Reference proteome</keyword>
<proteinExistence type="predicted"/>
<dbReference type="InterPro" id="IPR038765">
    <property type="entry name" value="Papain-like_cys_pep_sf"/>
</dbReference>
<dbReference type="EMBL" id="BAABGA010000024">
    <property type="protein sequence ID" value="GAA4451596.1"/>
    <property type="molecule type" value="Genomic_DNA"/>
</dbReference>